<evidence type="ECO:0000259" key="5">
    <source>
        <dbReference type="PROSITE" id="PS50203"/>
    </source>
</evidence>
<evidence type="ECO:0000313" key="7">
    <source>
        <dbReference type="Proteomes" id="UP001174691"/>
    </source>
</evidence>
<evidence type="ECO:0000256" key="2">
    <source>
        <dbReference type="PIRSR" id="PIRSR622684-1"/>
    </source>
</evidence>
<dbReference type="PANTHER" id="PTHR10183:SF397">
    <property type="entry name" value="CALPAIN CATALYTIC DOMAIN-CONTAINING PROTEIN"/>
    <property type="match status" value="1"/>
</dbReference>
<feature type="region of interest" description="Disordered" evidence="4">
    <location>
        <begin position="1"/>
        <end position="38"/>
    </location>
</feature>
<dbReference type="GO" id="GO:0004198">
    <property type="term" value="F:calcium-dependent cysteine-type endopeptidase activity"/>
    <property type="evidence" value="ECO:0007669"/>
    <property type="project" value="InterPro"/>
</dbReference>
<dbReference type="SUPFAM" id="SSF54001">
    <property type="entry name" value="Cysteine proteinases"/>
    <property type="match status" value="1"/>
</dbReference>
<dbReference type="Proteomes" id="UP001174691">
    <property type="component" value="Unassembled WGS sequence"/>
</dbReference>
<gene>
    <name evidence="6" type="ORF">NKR19_g10135</name>
</gene>
<dbReference type="GO" id="GO:0006508">
    <property type="term" value="P:proteolysis"/>
    <property type="evidence" value="ECO:0007669"/>
    <property type="project" value="InterPro"/>
</dbReference>
<evidence type="ECO:0000256" key="4">
    <source>
        <dbReference type="SAM" id="MobiDB-lite"/>
    </source>
</evidence>
<dbReference type="InterPro" id="IPR038765">
    <property type="entry name" value="Papain-like_cys_pep_sf"/>
</dbReference>
<dbReference type="InterPro" id="IPR000169">
    <property type="entry name" value="Pept_cys_AS"/>
</dbReference>
<protein>
    <submittedName>
        <fullName evidence="6">Cysteine proteinase</fullName>
    </submittedName>
</protein>
<dbReference type="InterPro" id="IPR022684">
    <property type="entry name" value="Calpain_cysteine_protease"/>
</dbReference>
<evidence type="ECO:0000256" key="1">
    <source>
        <dbReference type="ARBA" id="ARBA00007623"/>
    </source>
</evidence>
<keyword evidence="7" id="KW-1185">Reference proteome</keyword>
<evidence type="ECO:0000313" key="6">
    <source>
        <dbReference type="EMBL" id="KAJ9129905.1"/>
    </source>
</evidence>
<reference evidence="6" key="1">
    <citation type="submission" date="2022-07" db="EMBL/GenBank/DDBJ databases">
        <title>Fungi with potential for degradation of polypropylene.</title>
        <authorList>
            <person name="Gostincar C."/>
        </authorList>
    </citation>
    <scope>NUCLEOTIDE SEQUENCE</scope>
    <source>
        <strain evidence="6">EXF-13287</strain>
    </source>
</reference>
<dbReference type="PANTHER" id="PTHR10183">
    <property type="entry name" value="CALPAIN"/>
    <property type="match status" value="1"/>
</dbReference>
<feature type="non-terminal residue" evidence="6">
    <location>
        <position position="1"/>
    </location>
</feature>
<evidence type="ECO:0000256" key="3">
    <source>
        <dbReference type="PROSITE-ProRule" id="PRU00239"/>
    </source>
</evidence>
<dbReference type="EMBL" id="JANBVN010000297">
    <property type="protein sequence ID" value="KAJ9129905.1"/>
    <property type="molecule type" value="Genomic_DNA"/>
</dbReference>
<proteinExistence type="inferred from homology"/>
<dbReference type="PROSITE" id="PS00139">
    <property type="entry name" value="THIOL_PROTEASE_CYS"/>
    <property type="match status" value="1"/>
</dbReference>
<dbReference type="Pfam" id="PF00648">
    <property type="entry name" value="Peptidase_C2"/>
    <property type="match status" value="1"/>
</dbReference>
<feature type="domain" description="Calpain catalytic" evidence="5">
    <location>
        <begin position="153"/>
        <end position="200"/>
    </location>
</feature>
<comment type="caution">
    <text evidence="3">Lacks conserved residue(s) required for the propagation of feature annotation.</text>
</comment>
<name>A0AA38R969_9PEZI</name>
<comment type="caution">
    <text evidence="6">The sequence shown here is derived from an EMBL/GenBank/DDBJ whole genome shotgun (WGS) entry which is preliminary data.</text>
</comment>
<organism evidence="6 7">
    <name type="scientific">Coniochaeta hoffmannii</name>
    <dbReference type="NCBI Taxonomy" id="91930"/>
    <lineage>
        <taxon>Eukaryota</taxon>
        <taxon>Fungi</taxon>
        <taxon>Dikarya</taxon>
        <taxon>Ascomycota</taxon>
        <taxon>Pezizomycotina</taxon>
        <taxon>Sordariomycetes</taxon>
        <taxon>Sordariomycetidae</taxon>
        <taxon>Coniochaetales</taxon>
        <taxon>Coniochaetaceae</taxon>
        <taxon>Coniochaeta</taxon>
    </lineage>
</organism>
<dbReference type="InterPro" id="IPR001300">
    <property type="entry name" value="Peptidase_C2_calpain_cat"/>
</dbReference>
<feature type="active site" evidence="2">
    <location>
        <position position="181"/>
    </location>
</feature>
<dbReference type="PROSITE" id="PS50203">
    <property type="entry name" value="CALPAIN_CAT"/>
    <property type="match status" value="1"/>
</dbReference>
<accession>A0AA38R969</accession>
<sequence>MHGYSSSSEDSDNDYRRNRHQPPPPANDKTKVKKKKLPPQITINRVWKRFSKKQFSKALAVLPFDPVPPPIVSERANELLSAGYERAAEECRRKVRKIIQECRRVNMRYRDPGFDLDWDLKMEKGHCLNSLGRTKFDLSATTNPDATVPKAVKRVHEIFEQPKFMDKVSGSDVKQGSLGDCWLIATFSGLANVEDGIKRICVEYDTKIGIYGFVFFR</sequence>
<comment type="similarity">
    <text evidence="1">Belongs to the peptidase C2 family.</text>
</comment>
<dbReference type="AlphaFoldDB" id="A0AA38R969"/>